<dbReference type="GO" id="GO:0000976">
    <property type="term" value="F:transcription cis-regulatory region binding"/>
    <property type="evidence" value="ECO:0007669"/>
    <property type="project" value="TreeGrafter"/>
</dbReference>
<dbReference type="PANTHER" id="PTHR30055:SF234">
    <property type="entry name" value="HTH-TYPE TRANSCRIPTIONAL REGULATOR BETI"/>
    <property type="match status" value="1"/>
</dbReference>
<dbReference type="SUPFAM" id="SSF46689">
    <property type="entry name" value="Homeodomain-like"/>
    <property type="match status" value="1"/>
</dbReference>
<dbReference type="Gene3D" id="1.10.357.10">
    <property type="entry name" value="Tetracycline Repressor, domain 2"/>
    <property type="match status" value="1"/>
</dbReference>
<organism evidence="6 7">
    <name type="scientific">Rhizobium rhizogenes NBRC 13257</name>
    <dbReference type="NCBI Taxonomy" id="1220581"/>
    <lineage>
        <taxon>Bacteria</taxon>
        <taxon>Pseudomonadati</taxon>
        <taxon>Pseudomonadota</taxon>
        <taxon>Alphaproteobacteria</taxon>
        <taxon>Hyphomicrobiales</taxon>
        <taxon>Rhizobiaceae</taxon>
        <taxon>Rhizobium/Agrobacterium group</taxon>
        <taxon>Rhizobium</taxon>
    </lineage>
</organism>
<evidence type="ECO:0000256" key="4">
    <source>
        <dbReference type="PROSITE-ProRule" id="PRU00335"/>
    </source>
</evidence>
<name>A0AA87U5R9_RHIRH</name>
<dbReference type="RefSeq" id="WP_080515868.1">
    <property type="nucleotide sequence ID" value="NZ_BAYX01000007.1"/>
</dbReference>
<dbReference type="InterPro" id="IPR050109">
    <property type="entry name" value="HTH-type_TetR-like_transc_reg"/>
</dbReference>
<dbReference type="PRINTS" id="PR00455">
    <property type="entry name" value="HTHTETR"/>
</dbReference>
<dbReference type="Pfam" id="PF00440">
    <property type="entry name" value="TetR_N"/>
    <property type="match status" value="1"/>
</dbReference>
<dbReference type="EMBL" id="BAYX01000007">
    <property type="protein sequence ID" value="GAJ94255.1"/>
    <property type="molecule type" value="Genomic_DNA"/>
</dbReference>
<dbReference type="Proteomes" id="UP000026941">
    <property type="component" value="Unassembled WGS sequence"/>
</dbReference>
<dbReference type="InterPro" id="IPR041669">
    <property type="entry name" value="TetR_C_15"/>
</dbReference>
<feature type="DNA-binding region" description="H-T-H motif" evidence="4">
    <location>
        <begin position="45"/>
        <end position="64"/>
    </location>
</feature>
<dbReference type="InterPro" id="IPR009057">
    <property type="entry name" value="Homeodomain-like_sf"/>
</dbReference>
<evidence type="ECO:0000313" key="6">
    <source>
        <dbReference type="EMBL" id="GAJ94255.1"/>
    </source>
</evidence>
<proteinExistence type="predicted"/>
<reference evidence="6 7" key="1">
    <citation type="submission" date="2014-05" db="EMBL/GenBank/DDBJ databases">
        <title>Whole genome shotgun sequence of Rhizobium rhizogenes NBRC 13257.</title>
        <authorList>
            <person name="Katano-Makiyama Y."/>
            <person name="Hosoyama A."/>
            <person name="Hashimoto M."/>
            <person name="Hosoyama Y."/>
            <person name="Noguchi M."/>
            <person name="Tsuchikane K."/>
            <person name="Kimura A."/>
            <person name="Ohji S."/>
            <person name="Ichikawa N."/>
            <person name="Yamazoe A."/>
            <person name="Fujita N."/>
        </authorList>
    </citation>
    <scope>NUCLEOTIDE SEQUENCE [LARGE SCALE GENOMIC DNA]</scope>
    <source>
        <strain evidence="6 7">NBRC 13257</strain>
    </source>
</reference>
<sequence length="215" mass="23715">MSTRIAKQQPVIRKRPRQARSRATVETILQAGARVLSDEGWAGFTTNRIADLAGVSIGSLYQYFPDKLSLVDAIRRRHLDDCIAVMRKSKAEGLSPVQFVSNLVRAMIAAHSTYPGLHRALLDEAPSSDDYRNPNSEFEIEYLGYYTEAVATCRNRRPGRTDQTAALIISDAIDGVIHNAARRGMLGDPIVQSELIRLVSPYLEDAGDSATVQAE</sequence>
<dbReference type="PANTHER" id="PTHR30055">
    <property type="entry name" value="HTH-TYPE TRANSCRIPTIONAL REGULATOR RUTR"/>
    <property type="match status" value="1"/>
</dbReference>
<evidence type="ECO:0000256" key="2">
    <source>
        <dbReference type="ARBA" id="ARBA00023125"/>
    </source>
</evidence>
<comment type="caution">
    <text evidence="6">The sequence shown here is derived from an EMBL/GenBank/DDBJ whole genome shotgun (WGS) entry which is preliminary data.</text>
</comment>
<keyword evidence="2 4" id="KW-0238">DNA-binding</keyword>
<evidence type="ECO:0000259" key="5">
    <source>
        <dbReference type="PROSITE" id="PS50977"/>
    </source>
</evidence>
<dbReference type="GeneID" id="86849668"/>
<gene>
    <name evidence="6" type="ORF">RRH01S_07_04580</name>
</gene>
<dbReference type="Pfam" id="PF17918">
    <property type="entry name" value="TetR_C_15"/>
    <property type="match status" value="1"/>
</dbReference>
<evidence type="ECO:0000256" key="3">
    <source>
        <dbReference type="ARBA" id="ARBA00023163"/>
    </source>
</evidence>
<feature type="domain" description="HTH tetR-type" evidence="5">
    <location>
        <begin position="22"/>
        <end position="82"/>
    </location>
</feature>
<dbReference type="GO" id="GO:0003700">
    <property type="term" value="F:DNA-binding transcription factor activity"/>
    <property type="evidence" value="ECO:0007669"/>
    <property type="project" value="TreeGrafter"/>
</dbReference>
<accession>A0AA87U5R9</accession>
<dbReference type="AlphaFoldDB" id="A0AA87U5R9"/>
<protein>
    <submittedName>
        <fullName evidence="6">TetR family transcriptional regulator</fullName>
    </submittedName>
</protein>
<keyword evidence="1" id="KW-0805">Transcription regulation</keyword>
<evidence type="ECO:0000313" key="7">
    <source>
        <dbReference type="Proteomes" id="UP000026941"/>
    </source>
</evidence>
<dbReference type="PROSITE" id="PS50977">
    <property type="entry name" value="HTH_TETR_2"/>
    <property type="match status" value="1"/>
</dbReference>
<dbReference type="InterPro" id="IPR001647">
    <property type="entry name" value="HTH_TetR"/>
</dbReference>
<evidence type="ECO:0000256" key="1">
    <source>
        <dbReference type="ARBA" id="ARBA00023015"/>
    </source>
</evidence>
<keyword evidence="3" id="KW-0804">Transcription</keyword>